<dbReference type="InterPro" id="IPR053926">
    <property type="entry name" value="RecX_HTH_1st"/>
</dbReference>
<dbReference type="PANTHER" id="PTHR33602:SF1">
    <property type="entry name" value="REGULATORY PROTEIN RECX FAMILY PROTEIN"/>
    <property type="match status" value="1"/>
</dbReference>
<evidence type="ECO:0000313" key="10">
    <source>
        <dbReference type="Proteomes" id="UP000681526"/>
    </source>
</evidence>
<dbReference type="InterPro" id="IPR053924">
    <property type="entry name" value="RecX_HTH_2nd"/>
</dbReference>
<dbReference type="Pfam" id="PF02631">
    <property type="entry name" value="RecX_HTH2"/>
    <property type="match status" value="1"/>
</dbReference>
<evidence type="ECO:0000256" key="4">
    <source>
        <dbReference type="ARBA" id="ARBA00022490"/>
    </source>
</evidence>
<dbReference type="Pfam" id="PF21981">
    <property type="entry name" value="RecX_HTH3"/>
    <property type="match status" value="1"/>
</dbReference>
<organism evidence="9 10">
    <name type="scientific">Thermobacillus xylanilyticus</name>
    <dbReference type="NCBI Taxonomy" id="76633"/>
    <lineage>
        <taxon>Bacteria</taxon>
        <taxon>Bacillati</taxon>
        <taxon>Bacillota</taxon>
        <taxon>Bacilli</taxon>
        <taxon>Bacillales</taxon>
        <taxon>Paenibacillaceae</taxon>
        <taxon>Thermobacillus</taxon>
    </lineage>
</organism>
<dbReference type="Proteomes" id="UP000681526">
    <property type="component" value="Unassembled WGS sequence"/>
</dbReference>
<evidence type="ECO:0000313" key="9">
    <source>
        <dbReference type="EMBL" id="CAG5077574.1"/>
    </source>
</evidence>
<dbReference type="Gene3D" id="1.10.10.10">
    <property type="entry name" value="Winged helix-like DNA-binding domain superfamily/Winged helix DNA-binding domain"/>
    <property type="match status" value="3"/>
</dbReference>
<gene>
    <name evidence="9" type="primary">txxe 631-recX</name>
    <name evidence="5" type="synonym">recX</name>
    <name evidence="9" type="ORF">TXXE_01505</name>
</gene>
<comment type="function">
    <text evidence="5">Modulates RecA activity.</text>
</comment>
<sequence>MPHKIRAVERDGKGRYVIYGDGEDEPLLVVHEDVLIRHRLFKGTELDEEQLAEIGREAHEQEAYGAALASLGRRSRTRKELALYLSRRGFPEQVSKAALDRLAREGYLDDSRYAREFARVRAEGYYKGRNLIRSELLRKGISRGEADAAIRNLDPETERRAAVEAALKKWPSLRGEFRDRTRKLAQFLYRRGYTGSVVREAVRAAAGDRAADAEDDGFYGD</sequence>
<keyword evidence="4 5" id="KW-0963">Cytoplasm</keyword>
<comment type="subcellular location">
    <subcellularLocation>
        <location evidence="1 5">Cytoplasm</location>
    </subcellularLocation>
</comment>
<evidence type="ECO:0000259" key="7">
    <source>
        <dbReference type="Pfam" id="PF21981"/>
    </source>
</evidence>
<feature type="domain" description="RecX first three-helical" evidence="8">
    <location>
        <begin position="63"/>
        <end position="102"/>
    </location>
</feature>
<dbReference type="InterPro" id="IPR053925">
    <property type="entry name" value="RecX_HTH_3rd"/>
</dbReference>
<comment type="caution">
    <text evidence="9">The sequence shown here is derived from an EMBL/GenBank/DDBJ whole genome shotgun (WGS) entry which is preliminary data.</text>
</comment>
<evidence type="ECO:0000259" key="8">
    <source>
        <dbReference type="Pfam" id="PF21982"/>
    </source>
</evidence>
<name>A0ABM8UZT6_THEXY</name>
<feature type="domain" description="RecX third three-helical" evidence="7">
    <location>
        <begin position="160"/>
        <end position="202"/>
    </location>
</feature>
<dbReference type="RefSeq" id="WP_213483187.1">
    <property type="nucleotide sequence ID" value="NZ_CAJRAY010000006.1"/>
</dbReference>
<evidence type="ECO:0000256" key="5">
    <source>
        <dbReference type="HAMAP-Rule" id="MF_01114"/>
    </source>
</evidence>
<dbReference type="HAMAP" id="MF_01114">
    <property type="entry name" value="RecX"/>
    <property type="match status" value="1"/>
</dbReference>
<evidence type="ECO:0000259" key="6">
    <source>
        <dbReference type="Pfam" id="PF02631"/>
    </source>
</evidence>
<comment type="similarity">
    <text evidence="2 5">Belongs to the RecX family.</text>
</comment>
<evidence type="ECO:0000256" key="3">
    <source>
        <dbReference type="ARBA" id="ARBA00018111"/>
    </source>
</evidence>
<evidence type="ECO:0000256" key="2">
    <source>
        <dbReference type="ARBA" id="ARBA00009695"/>
    </source>
</evidence>
<dbReference type="InterPro" id="IPR036388">
    <property type="entry name" value="WH-like_DNA-bd_sf"/>
</dbReference>
<dbReference type="PANTHER" id="PTHR33602">
    <property type="entry name" value="REGULATORY PROTEIN RECX FAMILY PROTEIN"/>
    <property type="match status" value="1"/>
</dbReference>
<accession>A0ABM8UZT6</accession>
<feature type="domain" description="RecX second three-helical" evidence="6">
    <location>
        <begin position="109"/>
        <end position="149"/>
    </location>
</feature>
<evidence type="ECO:0000256" key="1">
    <source>
        <dbReference type="ARBA" id="ARBA00004496"/>
    </source>
</evidence>
<proteinExistence type="inferred from homology"/>
<protein>
    <recommendedName>
        <fullName evidence="3 5">Regulatory protein RecX</fullName>
    </recommendedName>
</protein>
<keyword evidence="10" id="KW-1185">Reference proteome</keyword>
<reference evidence="9 10" key="1">
    <citation type="submission" date="2021-04" db="EMBL/GenBank/DDBJ databases">
        <authorList>
            <person name="Rakotoarivonina H."/>
        </authorList>
    </citation>
    <scope>NUCLEOTIDE SEQUENCE [LARGE SCALE GENOMIC DNA]</scope>
    <source>
        <strain evidence="9 10">XE</strain>
    </source>
</reference>
<dbReference type="Pfam" id="PF21982">
    <property type="entry name" value="RecX_HTH1"/>
    <property type="match status" value="1"/>
</dbReference>
<dbReference type="EMBL" id="CAJRAY010000006">
    <property type="protein sequence ID" value="CAG5077574.1"/>
    <property type="molecule type" value="Genomic_DNA"/>
</dbReference>
<dbReference type="InterPro" id="IPR003783">
    <property type="entry name" value="Regulatory_RecX"/>
</dbReference>